<dbReference type="InterPro" id="IPR054418">
    <property type="entry name" value="MQNX/HUTI_composite_N"/>
</dbReference>
<dbReference type="PANTHER" id="PTHR42752">
    <property type="entry name" value="IMIDAZOLONEPROPIONASE"/>
    <property type="match status" value="1"/>
</dbReference>
<evidence type="ECO:0000313" key="11">
    <source>
        <dbReference type="Proteomes" id="UP000316921"/>
    </source>
</evidence>
<dbReference type="GO" id="GO:0019557">
    <property type="term" value="P:L-histidine catabolic process to glutamate and formate"/>
    <property type="evidence" value="ECO:0007669"/>
    <property type="project" value="UniProtKB-UniPathway"/>
</dbReference>
<dbReference type="SUPFAM" id="SSF51556">
    <property type="entry name" value="Metallo-dependent hydrolases"/>
    <property type="match status" value="1"/>
</dbReference>
<dbReference type="InterPro" id="IPR011059">
    <property type="entry name" value="Metal-dep_hydrolase_composite"/>
</dbReference>
<feature type="binding site" evidence="7">
    <location>
        <position position="156"/>
    </location>
    <ligand>
        <name>N-formimidoyl-L-glutamate</name>
        <dbReference type="ChEBI" id="CHEBI:58928"/>
    </ligand>
</feature>
<dbReference type="Pfam" id="PF22039">
    <property type="entry name" value="HUTI_composite_bact"/>
    <property type="match status" value="1"/>
</dbReference>
<dbReference type="AlphaFoldDB" id="A0A518BNG2"/>
<comment type="pathway">
    <text evidence="7">Amino-acid degradation; L-histidine degradation into L-glutamate; N-formimidoyl-L-glutamate from L-histidine: step 3/3.</text>
</comment>
<feature type="binding site" evidence="7">
    <location>
        <position position="93"/>
    </location>
    <ligand>
        <name>4-imidazolone-5-propanoate</name>
        <dbReference type="ChEBI" id="CHEBI:77893"/>
    </ligand>
</feature>
<evidence type="ECO:0000256" key="4">
    <source>
        <dbReference type="ARBA" id="ARBA00022808"/>
    </source>
</evidence>
<keyword evidence="11" id="KW-1185">Reference proteome</keyword>
<sequence>MNVAPQVIDLLVHGAAQVATPQGSTPRGGADLGRISIVHEGAVAIHDGRVLAVGPARELEASFAPARRLDAHGGTVVPGFVDAHTHPIFAGTREDEFELRAAGKTYVEISLAGGGIVSTMRGVRGASQEQLVAQLLGRMDRFLALGTTTVEAKTGYGLELETELRCLRVLDTANRMHPIELVSTFLGAHDFPPEYRDDRAGYVDHVCDEMLPRVAESGLAEYADIFTEAHVFDLDQSRRIMNRARELGFGLRLHVDQLTPLGGAQLAAELRAASADHLECVTRAGIEALAAAAVQPVLCPVVPLFLRDDHEAPARAMIDAGLAPAIATDFNPGSCYLQSMAEVCSWSALRYGMSAAECLTASTLNAACSLGRGADRGTLEPGKRADLLVLDVPNLKYLCYELGRSPVAAVVVGGELAYERGDYPSPRLGRGVES</sequence>
<dbReference type="GO" id="GO:0005506">
    <property type="term" value="F:iron ion binding"/>
    <property type="evidence" value="ECO:0007669"/>
    <property type="project" value="UniProtKB-UniRule"/>
</dbReference>
<evidence type="ECO:0000259" key="8">
    <source>
        <dbReference type="Pfam" id="PF01979"/>
    </source>
</evidence>
<accession>A0A518BNG2</accession>
<dbReference type="PANTHER" id="PTHR42752:SF1">
    <property type="entry name" value="IMIDAZOLONEPROPIONASE-RELATED"/>
    <property type="match status" value="1"/>
</dbReference>
<dbReference type="Proteomes" id="UP000316921">
    <property type="component" value="Chromosome"/>
</dbReference>
<feature type="binding site" evidence="7">
    <location>
        <position position="189"/>
    </location>
    <ligand>
        <name>4-imidazolone-5-propanoate</name>
        <dbReference type="ChEBI" id="CHEBI:77893"/>
    </ligand>
</feature>
<keyword evidence="2 7" id="KW-0479">Metal-binding</keyword>
<protein>
    <recommendedName>
        <fullName evidence="1 7">Imidazolonepropionase</fullName>
        <ecNumber evidence="1 7">3.5.2.7</ecNumber>
    </recommendedName>
    <alternativeName>
        <fullName evidence="7">Imidazolone-5-propionate hydrolase</fullName>
    </alternativeName>
</protein>
<feature type="binding site" evidence="7">
    <location>
        <position position="86"/>
    </location>
    <ligand>
        <name>Zn(2+)</name>
        <dbReference type="ChEBI" id="CHEBI:29105"/>
    </ligand>
</feature>
<feature type="domain" description="Aminodeoxyfutalosine deaminase/Imidazolonepropionase-like composite" evidence="9">
    <location>
        <begin position="41"/>
        <end position="63"/>
    </location>
</feature>
<dbReference type="RefSeq" id="WP_145067564.1">
    <property type="nucleotide sequence ID" value="NZ_CP036287.1"/>
</dbReference>
<comment type="catalytic activity">
    <reaction evidence="7">
        <text>4-imidazolone-5-propanoate + H2O = N-formimidoyl-L-glutamate</text>
        <dbReference type="Rhea" id="RHEA:23660"/>
        <dbReference type="ChEBI" id="CHEBI:15377"/>
        <dbReference type="ChEBI" id="CHEBI:58928"/>
        <dbReference type="ChEBI" id="CHEBI:77893"/>
        <dbReference type="EC" id="3.5.2.7"/>
    </reaction>
</comment>
<comment type="cofactor">
    <cofactor evidence="7">
        <name>Zn(2+)</name>
        <dbReference type="ChEBI" id="CHEBI:29105"/>
    </cofactor>
    <cofactor evidence="7">
        <name>Fe(3+)</name>
        <dbReference type="ChEBI" id="CHEBI:29034"/>
    </cofactor>
    <text evidence="7">Binds 1 zinc or iron ion per subunit.</text>
</comment>
<organism evidence="10 11">
    <name type="scientific">Engelhardtia mirabilis</name>
    <dbReference type="NCBI Taxonomy" id="2528011"/>
    <lineage>
        <taxon>Bacteria</taxon>
        <taxon>Pseudomonadati</taxon>
        <taxon>Planctomycetota</taxon>
        <taxon>Planctomycetia</taxon>
        <taxon>Planctomycetia incertae sedis</taxon>
        <taxon>Engelhardtia</taxon>
    </lineage>
</organism>
<dbReference type="GO" id="GO:0005737">
    <property type="term" value="C:cytoplasm"/>
    <property type="evidence" value="ECO:0007669"/>
    <property type="project" value="UniProtKB-SubCell"/>
</dbReference>
<dbReference type="SUPFAM" id="SSF51338">
    <property type="entry name" value="Composite domain of metallo-dependent hydrolases"/>
    <property type="match status" value="1"/>
</dbReference>
<reference evidence="10 11" key="1">
    <citation type="submission" date="2019-02" db="EMBL/GenBank/DDBJ databases">
        <title>Deep-cultivation of Planctomycetes and their phenomic and genomic characterization uncovers novel biology.</title>
        <authorList>
            <person name="Wiegand S."/>
            <person name="Jogler M."/>
            <person name="Boedeker C."/>
            <person name="Pinto D."/>
            <person name="Vollmers J."/>
            <person name="Rivas-Marin E."/>
            <person name="Kohn T."/>
            <person name="Peeters S.H."/>
            <person name="Heuer A."/>
            <person name="Rast P."/>
            <person name="Oberbeckmann S."/>
            <person name="Bunk B."/>
            <person name="Jeske O."/>
            <person name="Meyerdierks A."/>
            <person name="Storesund J.E."/>
            <person name="Kallscheuer N."/>
            <person name="Luecker S."/>
            <person name="Lage O.M."/>
            <person name="Pohl T."/>
            <person name="Merkel B.J."/>
            <person name="Hornburger P."/>
            <person name="Mueller R.-W."/>
            <person name="Bruemmer F."/>
            <person name="Labrenz M."/>
            <person name="Spormann A.M."/>
            <person name="Op den Camp H."/>
            <person name="Overmann J."/>
            <person name="Amann R."/>
            <person name="Jetten M.S.M."/>
            <person name="Mascher T."/>
            <person name="Medema M.H."/>
            <person name="Devos D.P."/>
            <person name="Kaster A.-K."/>
            <person name="Ovreas L."/>
            <person name="Rohde M."/>
            <person name="Galperin M.Y."/>
            <person name="Jogler C."/>
        </authorList>
    </citation>
    <scope>NUCLEOTIDE SEQUENCE [LARGE SCALE GENOMIC DNA]</scope>
    <source>
        <strain evidence="10 11">Pla133</strain>
    </source>
</reference>
<feature type="binding site" evidence="7">
    <location>
        <position position="84"/>
    </location>
    <ligand>
        <name>Fe(3+)</name>
        <dbReference type="ChEBI" id="CHEBI:29034"/>
    </ligand>
</feature>
<name>A0A518BNG2_9BACT</name>
<dbReference type="FunFam" id="3.20.20.140:FF:000007">
    <property type="entry name" value="Imidazolonepropionase"/>
    <property type="match status" value="1"/>
</dbReference>
<feature type="binding site" evidence="7">
    <location>
        <position position="86"/>
    </location>
    <ligand>
        <name>Fe(3+)</name>
        <dbReference type="ChEBI" id="CHEBI:29034"/>
    </ligand>
</feature>
<comment type="subcellular location">
    <subcellularLocation>
        <location evidence="7">Cytoplasm</location>
    </subcellularLocation>
</comment>
<dbReference type="GO" id="GO:0050480">
    <property type="term" value="F:imidazolonepropionase activity"/>
    <property type="evidence" value="ECO:0007669"/>
    <property type="project" value="UniProtKB-UniRule"/>
</dbReference>
<dbReference type="EC" id="3.5.2.7" evidence="1 7"/>
<keyword evidence="5 7" id="KW-0862">Zinc</keyword>
<feature type="binding site" evidence="7">
    <location>
        <position position="329"/>
    </location>
    <ligand>
        <name>Fe(3+)</name>
        <dbReference type="ChEBI" id="CHEBI:29034"/>
    </ligand>
</feature>
<keyword evidence="4 7" id="KW-0369">Histidine metabolism</keyword>
<dbReference type="KEGG" id="pbap:Pla133_35950"/>
<dbReference type="Pfam" id="PF01979">
    <property type="entry name" value="Amidohydro_1"/>
    <property type="match status" value="1"/>
</dbReference>
<dbReference type="Gene3D" id="2.30.40.10">
    <property type="entry name" value="Urease, subunit C, domain 1"/>
    <property type="match status" value="1"/>
</dbReference>
<feature type="binding site" evidence="7">
    <location>
        <position position="84"/>
    </location>
    <ligand>
        <name>Zn(2+)</name>
        <dbReference type="ChEBI" id="CHEBI:29105"/>
    </ligand>
</feature>
<feature type="binding site" evidence="7">
    <location>
        <position position="257"/>
    </location>
    <ligand>
        <name>4-imidazolone-5-propanoate</name>
        <dbReference type="ChEBI" id="CHEBI:77893"/>
    </ligand>
</feature>
<comment type="similarity">
    <text evidence="7">Belongs to the metallo-dependent hydrolases superfamily. HutI family.</text>
</comment>
<proteinExistence type="inferred from homology"/>
<feature type="binding site" evidence="7">
    <location>
        <position position="331"/>
    </location>
    <ligand>
        <name>N-formimidoyl-L-glutamate</name>
        <dbReference type="ChEBI" id="CHEBI:58928"/>
    </ligand>
</feature>
<feature type="domain" description="Amidohydrolase-related" evidence="8">
    <location>
        <begin position="75"/>
        <end position="415"/>
    </location>
</feature>
<evidence type="ECO:0000256" key="5">
    <source>
        <dbReference type="ARBA" id="ARBA00022833"/>
    </source>
</evidence>
<keyword evidence="6 7" id="KW-0408">Iron</keyword>
<feature type="binding site" evidence="7">
    <location>
        <position position="254"/>
    </location>
    <ligand>
        <name>Zn(2+)</name>
        <dbReference type="ChEBI" id="CHEBI:29105"/>
    </ligand>
</feature>
<dbReference type="Gene3D" id="3.20.20.140">
    <property type="entry name" value="Metal-dependent hydrolases"/>
    <property type="match status" value="1"/>
</dbReference>
<comment type="function">
    <text evidence="7">Catalyzes the hydrolytic cleavage of the carbon-nitrogen bond in imidazolone-5-propanoate to yield N-formimidoyl-L-glutamate. It is the third step in the universal histidine degradation pathway.</text>
</comment>
<keyword evidence="3 7" id="KW-0378">Hydrolase</keyword>
<dbReference type="GO" id="GO:0019556">
    <property type="term" value="P:L-histidine catabolic process to glutamate and formamide"/>
    <property type="evidence" value="ECO:0007669"/>
    <property type="project" value="UniProtKB-UniRule"/>
</dbReference>
<evidence type="ECO:0000256" key="7">
    <source>
        <dbReference type="HAMAP-Rule" id="MF_00372"/>
    </source>
</evidence>
<feature type="binding site" evidence="7">
    <location>
        <position position="254"/>
    </location>
    <ligand>
        <name>Fe(3+)</name>
        <dbReference type="ChEBI" id="CHEBI:29034"/>
    </ligand>
</feature>
<dbReference type="HAMAP" id="MF_00372">
    <property type="entry name" value="HutI"/>
    <property type="match status" value="1"/>
</dbReference>
<dbReference type="InterPro" id="IPR006680">
    <property type="entry name" value="Amidohydro-rel"/>
</dbReference>
<dbReference type="NCBIfam" id="TIGR01224">
    <property type="entry name" value="hutI"/>
    <property type="match status" value="1"/>
</dbReference>
<keyword evidence="7" id="KW-0963">Cytoplasm</keyword>
<evidence type="ECO:0000256" key="1">
    <source>
        <dbReference type="ARBA" id="ARBA00012864"/>
    </source>
</evidence>
<feature type="binding site" evidence="7">
    <location>
        <position position="334"/>
    </location>
    <ligand>
        <name>4-imidazolone-5-propanoate</name>
        <dbReference type="ChEBI" id="CHEBI:77893"/>
    </ligand>
</feature>
<dbReference type="InterPro" id="IPR005920">
    <property type="entry name" value="HutI"/>
</dbReference>
<evidence type="ECO:0000256" key="2">
    <source>
        <dbReference type="ARBA" id="ARBA00022723"/>
    </source>
</evidence>
<evidence type="ECO:0000259" key="9">
    <source>
        <dbReference type="Pfam" id="PF22039"/>
    </source>
</evidence>
<dbReference type="GO" id="GO:0008270">
    <property type="term" value="F:zinc ion binding"/>
    <property type="evidence" value="ECO:0007669"/>
    <property type="project" value="UniProtKB-UniRule"/>
</dbReference>
<feature type="binding site" evidence="7">
    <location>
        <position position="329"/>
    </location>
    <ligand>
        <name>Zn(2+)</name>
        <dbReference type="ChEBI" id="CHEBI:29105"/>
    </ligand>
</feature>
<dbReference type="UniPathway" id="UPA00379">
    <property type="reaction ID" value="UER00551"/>
</dbReference>
<gene>
    <name evidence="10" type="primary">hutI_2</name>
    <name evidence="7" type="synonym">hutI</name>
    <name evidence="10" type="ORF">Pla133_35950</name>
</gene>
<feature type="binding site" evidence="7">
    <location>
        <position position="156"/>
    </location>
    <ligand>
        <name>4-imidazolone-5-propanoate</name>
        <dbReference type="ChEBI" id="CHEBI:77893"/>
    </ligand>
</feature>
<evidence type="ECO:0000313" key="10">
    <source>
        <dbReference type="EMBL" id="QDU68497.1"/>
    </source>
</evidence>
<feature type="binding site" evidence="7">
    <location>
        <position position="333"/>
    </location>
    <ligand>
        <name>N-formimidoyl-L-glutamate</name>
        <dbReference type="ChEBI" id="CHEBI:58928"/>
    </ligand>
</feature>
<dbReference type="EMBL" id="CP036287">
    <property type="protein sequence ID" value="QDU68497.1"/>
    <property type="molecule type" value="Genomic_DNA"/>
</dbReference>
<dbReference type="InterPro" id="IPR032466">
    <property type="entry name" value="Metal_Hydrolase"/>
</dbReference>
<evidence type="ECO:0000256" key="3">
    <source>
        <dbReference type="ARBA" id="ARBA00022801"/>
    </source>
</evidence>
<evidence type="ECO:0000256" key="6">
    <source>
        <dbReference type="ARBA" id="ARBA00023004"/>
    </source>
</evidence>